<reference evidence="2" key="1">
    <citation type="submission" date="2017-07" db="EMBL/GenBank/DDBJ databases">
        <authorList>
            <person name="Putnam M.J."/>
            <person name="Sharma R."/>
            <person name="Kruger J.L."/>
            <person name="Berg J.A."/>
            <person name="Payne A.M."/>
            <person name="Fajardo C.P."/>
            <person name="Breakwell D.P."/>
            <person name="Hope S."/>
            <person name="Grose J.H."/>
        </authorList>
    </citation>
    <scope>NUCLEOTIDE SEQUENCE [LARGE SCALE GENOMIC DNA]</scope>
</reference>
<evidence type="ECO:0000313" key="2">
    <source>
        <dbReference type="Proteomes" id="UP000225553"/>
    </source>
</evidence>
<gene>
    <name evidence="1" type="ORF">RISINGSUN_144</name>
</gene>
<protein>
    <submittedName>
        <fullName evidence="1">Uncharacterized protein</fullName>
    </submittedName>
</protein>
<sequence length="304" mass="35170">MFTKVDMHRVERVVCDNPLVTCSFVMSVADDNGKLNNVSRFEFHNYNTGQVLRIIGGKKKDLVKDLKTMLENRNTNQQVGDTNKRLLINALGERKTEISYSFRGYRHVLTHGTTEYVTTEHLKRLIAILDWYMEMRLPWIHDGFFDNRVKVSPDQTAEDLTVRIIRKKDSKNPPMAIALENDINNGQRTVRFLNGMSSLVLVDYTAGLKDTTIKKVLEKISNTLLHVLNYDQKCHNIDLFHHSDDISPEILTYKGYVALSQDAKHRRVVINFDQNIMCSKAHWVHERFFTKAVQEALSDIIAVY</sequence>
<evidence type="ECO:0000313" key="1">
    <source>
        <dbReference type="EMBL" id="ASU03526.1"/>
    </source>
</evidence>
<proteinExistence type="predicted"/>
<dbReference type="Proteomes" id="UP000225553">
    <property type="component" value="Segment"/>
</dbReference>
<dbReference type="EMBL" id="MF459646">
    <property type="protein sequence ID" value="ASU03526.1"/>
    <property type="molecule type" value="Genomic_DNA"/>
</dbReference>
<name>A0A223LJ06_9CAUD</name>
<organism evidence="1 2">
    <name type="scientific">Erwinia phage vB_EamM_RisingSun</name>
    <dbReference type="NCBI Taxonomy" id="2026080"/>
    <lineage>
        <taxon>Viruses</taxon>
        <taxon>Duplodnaviria</taxon>
        <taxon>Heunggongvirae</taxon>
        <taxon>Uroviricota</taxon>
        <taxon>Caudoviricetes</taxon>
        <taxon>Chimalliviridae</taxon>
        <taxon>Risingsunvirus</taxon>
        <taxon>Risingsunvirus risingsun</taxon>
    </lineage>
</organism>
<accession>A0A223LJ06</accession>
<keyword evidence="2" id="KW-1185">Reference proteome</keyword>